<keyword evidence="2" id="KW-0378">Hydrolase</keyword>
<dbReference type="SUPFAM" id="SSF82171">
    <property type="entry name" value="DPP6 N-terminal domain-like"/>
    <property type="match status" value="1"/>
</dbReference>
<gene>
    <name evidence="2" type="ORF">LZC94_12750</name>
</gene>
<evidence type="ECO:0000256" key="1">
    <source>
        <dbReference type="SAM" id="MobiDB-lite"/>
    </source>
</evidence>
<protein>
    <submittedName>
        <fullName evidence="2">Xaa-Pro aminopeptidase</fullName>
    </submittedName>
</protein>
<reference evidence="2 3" key="1">
    <citation type="submission" date="2021-12" db="EMBL/GenBank/DDBJ databases">
        <title>Discovery of the Pendulisporaceae a myxobacterial family with distinct sporulation behavior and unique specialized metabolism.</title>
        <authorList>
            <person name="Garcia R."/>
            <person name="Popoff A."/>
            <person name="Bader C.D."/>
            <person name="Loehr J."/>
            <person name="Walesch S."/>
            <person name="Walt C."/>
            <person name="Boldt J."/>
            <person name="Bunk B."/>
            <person name="Haeckl F.J.F.P.J."/>
            <person name="Gunesch A.P."/>
            <person name="Birkelbach J."/>
            <person name="Nuebel U."/>
            <person name="Pietschmann T."/>
            <person name="Bach T."/>
            <person name="Mueller R."/>
        </authorList>
    </citation>
    <scope>NUCLEOTIDE SEQUENCE [LARGE SCALE GENOMIC DNA]</scope>
    <source>
        <strain evidence="2 3">MSr11954</strain>
    </source>
</reference>
<accession>A0ABZ2M6P9</accession>
<dbReference type="Gene3D" id="2.120.10.30">
    <property type="entry name" value="TolB, C-terminal domain"/>
    <property type="match status" value="1"/>
</dbReference>
<organism evidence="2 3">
    <name type="scientific">Pendulispora albinea</name>
    <dbReference type="NCBI Taxonomy" id="2741071"/>
    <lineage>
        <taxon>Bacteria</taxon>
        <taxon>Pseudomonadati</taxon>
        <taxon>Myxococcota</taxon>
        <taxon>Myxococcia</taxon>
        <taxon>Myxococcales</taxon>
        <taxon>Sorangiineae</taxon>
        <taxon>Pendulisporaceae</taxon>
        <taxon>Pendulispora</taxon>
    </lineage>
</organism>
<evidence type="ECO:0000313" key="2">
    <source>
        <dbReference type="EMBL" id="WXB18116.1"/>
    </source>
</evidence>
<dbReference type="Pfam" id="PF07676">
    <property type="entry name" value="PD40"/>
    <property type="match status" value="4"/>
</dbReference>
<dbReference type="InterPro" id="IPR011042">
    <property type="entry name" value="6-blade_b-propeller_TolB-like"/>
</dbReference>
<name>A0ABZ2M6P9_9BACT</name>
<evidence type="ECO:0000313" key="3">
    <source>
        <dbReference type="Proteomes" id="UP001370348"/>
    </source>
</evidence>
<keyword evidence="2" id="KW-0031">Aminopeptidase</keyword>
<dbReference type="GO" id="GO:0004177">
    <property type="term" value="F:aminopeptidase activity"/>
    <property type="evidence" value="ECO:0007669"/>
    <property type="project" value="UniProtKB-KW"/>
</dbReference>
<dbReference type="RefSeq" id="WP_394827757.1">
    <property type="nucleotide sequence ID" value="NZ_CP089984.1"/>
</dbReference>
<dbReference type="PROSITE" id="PS51257">
    <property type="entry name" value="PROKAR_LIPOPROTEIN"/>
    <property type="match status" value="1"/>
</dbReference>
<proteinExistence type="predicted"/>
<dbReference type="EMBL" id="CP089984">
    <property type="protein sequence ID" value="WXB18116.1"/>
    <property type="molecule type" value="Genomic_DNA"/>
</dbReference>
<dbReference type="Proteomes" id="UP001370348">
    <property type="component" value="Chromosome"/>
</dbReference>
<dbReference type="InterPro" id="IPR011659">
    <property type="entry name" value="WD40"/>
</dbReference>
<keyword evidence="2" id="KW-0645">Protease</keyword>
<feature type="region of interest" description="Disordered" evidence="1">
    <location>
        <begin position="43"/>
        <end position="64"/>
    </location>
</feature>
<keyword evidence="3" id="KW-1185">Reference proteome</keyword>
<sequence length="358" mass="38692">MHRIATLLIVGTGLFAGACSDSSGTRGAARDLEPAPGEAARLEASADAQSAGSPGALCPTSPKRAKEPALFGEGVVSTADFDSHPALTPDLSRLYFLRSTPNFRFWTILVSERRGRRWGAPEVAPFSGQWSDADPFITEDGGKLYFISKRPGGLDPGPHPETNDIWVMDRRGDGWTAPVNVGAKVNSTASEWYPTVARNGTIYFGSDRPGGRGRTDLYRARWENGHYGEPENLGDAVNTAFDEYEPYIAPDESYLVFMAARADGVGGYDLYLSLQENGRFTQAKNLGAPINSPGNELSPKLSPDGKTFFWTSARSFVDAPLDKPMNYRTLSERLHGPGNGLGDIYCIDASVLGLPPHT</sequence>